<dbReference type="SUPFAM" id="SSF47384">
    <property type="entry name" value="Homodimeric domain of signal transducing histidine kinase"/>
    <property type="match status" value="1"/>
</dbReference>
<evidence type="ECO:0000256" key="1">
    <source>
        <dbReference type="ARBA" id="ARBA00000085"/>
    </source>
</evidence>
<dbReference type="EC" id="2.7.13.3" evidence="3"/>
<comment type="catalytic activity">
    <reaction evidence="1">
        <text>ATP + protein L-histidine = ADP + protein N-phospho-L-histidine.</text>
        <dbReference type="EC" id="2.7.13.3"/>
    </reaction>
</comment>
<comment type="subcellular location">
    <subcellularLocation>
        <location evidence="2">Cell membrane</location>
    </subcellularLocation>
</comment>
<dbReference type="PROSITE" id="PS50885">
    <property type="entry name" value="HAMP"/>
    <property type="match status" value="1"/>
</dbReference>
<evidence type="ECO:0000256" key="9">
    <source>
        <dbReference type="ARBA" id="ARBA00023012"/>
    </source>
</evidence>
<evidence type="ECO:0000256" key="5">
    <source>
        <dbReference type="ARBA" id="ARBA00022679"/>
    </source>
</evidence>
<dbReference type="Proteomes" id="UP000488839">
    <property type="component" value="Unassembled WGS sequence"/>
</dbReference>
<dbReference type="InterPro" id="IPR021796">
    <property type="entry name" value="Tll0287-like_dom"/>
</dbReference>
<evidence type="ECO:0000256" key="11">
    <source>
        <dbReference type="SAM" id="Phobius"/>
    </source>
</evidence>
<organism evidence="14 15">
    <name type="scientific">Adlercreutzia rubneri</name>
    <dbReference type="NCBI Taxonomy" id="2916441"/>
    <lineage>
        <taxon>Bacteria</taxon>
        <taxon>Bacillati</taxon>
        <taxon>Actinomycetota</taxon>
        <taxon>Coriobacteriia</taxon>
        <taxon>Eggerthellales</taxon>
        <taxon>Eggerthellaceae</taxon>
        <taxon>Adlercreutzia</taxon>
    </lineage>
</organism>
<evidence type="ECO:0000259" key="13">
    <source>
        <dbReference type="PROSITE" id="PS50885"/>
    </source>
</evidence>
<evidence type="ECO:0000256" key="4">
    <source>
        <dbReference type="ARBA" id="ARBA00022553"/>
    </source>
</evidence>
<dbReference type="Pfam" id="PF00672">
    <property type="entry name" value="HAMP"/>
    <property type="match status" value="1"/>
</dbReference>
<protein>
    <recommendedName>
        <fullName evidence="3">histidine kinase</fullName>
        <ecNumber evidence="3">2.7.13.3</ecNumber>
    </recommendedName>
</protein>
<dbReference type="InterPro" id="IPR036097">
    <property type="entry name" value="HisK_dim/P_sf"/>
</dbReference>
<dbReference type="CDD" id="cd00082">
    <property type="entry name" value="HisKA"/>
    <property type="match status" value="1"/>
</dbReference>
<keyword evidence="11" id="KW-0472">Membrane</keyword>
<accession>A0A7K1T595</accession>
<evidence type="ECO:0000256" key="8">
    <source>
        <dbReference type="ARBA" id="ARBA00022989"/>
    </source>
</evidence>
<comment type="caution">
    <text evidence="14">The sequence shown here is derived from an EMBL/GenBank/DDBJ whole genome shotgun (WGS) entry which is preliminary data.</text>
</comment>
<dbReference type="SMART" id="SM00388">
    <property type="entry name" value="HisKA"/>
    <property type="match status" value="1"/>
</dbReference>
<evidence type="ECO:0000256" key="10">
    <source>
        <dbReference type="SAM" id="Coils"/>
    </source>
</evidence>
<dbReference type="InterPro" id="IPR005467">
    <property type="entry name" value="His_kinase_dom"/>
</dbReference>
<feature type="domain" description="HAMP" evidence="13">
    <location>
        <begin position="231"/>
        <end position="284"/>
    </location>
</feature>
<dbReference type="Pfam" id="PF02518">
    <property type="entry name" value="HATPase_c"/>
    <property type="match status" value="1"/>
</dbReference>
<feature type="domain" description="Histidine kinase" evidence="12">
    <location>
        <begin position="331"/>
        <end position="551"/>
    </location>
</feature>
<dbReference type="EMBL" id="WPOO01000008">
    <property type="protein sequence ID" value="MVN58805.1"/>
    <property type="molecule type" value="Genomic_DNA"/>
</dbReference>
<dbReference type="Gene3D" id="6.10.340.10">
    <property type="match status" value="1"/>
</dbReference>
<keyword evidence="7" id="KW-0418">Kinase</keyword>
<dbReference type="FunFam" id="3.30.565.10:FF:000006">
    <property type="entry name" value="Sensor histidine kinase WalK"/>
    <property type="match status" value="1"/>
</dbReference>
<reference evidence="14 15" key="1">
    <citation type="submission" date="2019-11" db="EMBL/GenBank/DDBJ databases">
        <title>Whole genome shotgun sequencing (WGS) data from Adlercreutzia equolifaciens ResAG-91, Eggerthella lenta MRI-F36, MRI-F37, MRI-F40, ResAG-49, ResAG-88, ResAG-121, ResAG-145, and Gordonibacter sp. ResAG-5, ResAG-26, ResAG-43, ResAG-50, ResAG-59.</title>
        <authorList>
            <person name="Stoll D.A."/>
            <person name="Danylec N."/>
            <person name="Franz C.M.A.P."/>
            <person name="Huch M."/>
        </authorList>
    </citation>
    <scope>NUCLEOTIDE SEQUENCE [LARGE SCALE GENOMIC DNA]</scope>
    <source>
        <strain evidence="14 15">ResAG-91</strain>
    </source>
</reference>
<evidence type="ECO:0000256" key="3">
    <source>
        <dbReference type="ARBA" id="ARBA00012438"/>
    </source>
</evidence>
<feature type="coiled-coil region" evidence="10">
    <location>
        <begin position="283"/>
        <end position="321"/>
    </location>
</feature>
<proteinExistence type="predicted"/>
<dbReference type="CDD" id="cd06225">
    <property type="entry name" value="HAMP"/>
    <property type="match status" value="1"/>
</dbReference>
<dbReference type="Gene3D" id="3.30.565.10">
    <property type="entry name" value="Histidine kinase-like ATPase, C-terminal domain"/>
    <property type="match status" value="1"/>
</dbReference>
<dbReference type="RefSeq" id="WP_157012539.1">
    <property type="nucleotide sequence ID" value="NZ_JARFIT010000004.1"/>
</dbReference>
<dbReference type="SUPFAM" id="SSF55874">
    <property type="entry name" value="ATPase domain of HSP90 chaperone/DNA topoisomerase II/histidine kinase"/>
    <property type="match status" value="1"/>
</dbReference>
<dbReference type="SMART" id="SM00304">
    <property type="entry name" value="HAMP"/>
    <property type="match status" value="1"/>
</dbReference>
<keyword evidence="15" id="KW-1185">Reference proteome</keyword>
<keyword evidence="10" id="KW-0175">Coiled coil</keyword>
<evidence type="ECO:0000313" key="15">
    <source>
        <dbReference type="Proteomes" id="UP000488839"/>
    </source>
</evidence>
<dbReference type="GO" id="GO:0000155">
    <property type="term" value="F:phosphorelay sensor kinase activity"/>
    <property type="evidence" value="ECO:0007669"/>
    <property type="project" value="InterPro"/>
</dbReference>
<dbReference type="Pfam" id="PF11845">
    <property type="entry name" value="Tll0287-like"/>
    <property type="match status" value="1"/>
</dbReference>
<dbReference type="Pfam" id="PF00512">
    <property type="entry name" value="HisKA"/>
    <property type="match status" value="1"/>
</dbReference>
<dbReference type="PANTHER" id="PTHR43711:SF26">
    <property type="entry name" value="SENSOR HISTIDINE KINASE RCSC"/>
    <property type="match status" value="1"/>
</dbReference>
<dbReference type="PROSITE" id="PS50109">
    <property type="entry name" value="HIS_KIN"/>
    <property type="match status" value="1"/>
</dbReference>
<feature type="transmembrane region" description="Helical" evidence="11">
    <location>
        <begin position="211"/>
        <end position="229"/>
    </location>
</feature>
<evidence type="ECO:0000256" key="6">
    <source>
        <dbReference type="ARBA" id="ARBA00022692"/>
    </source>
</evidence>
<dbReference type="SUPFAM" id="SSF158472">
    <property type="entry name" value="HAMP domain-like"/>
    <property type="match status" value="1"/>
</dbReference>
<keyword evidence="6 11" id="KW-0812">Transmembrane</keyword>
<keyword evidence="5" id="KW-0808">Transferase</keyword>
<dbReference type="InterPro" id="IPR004358">
    <property type="entry name" value="Sig_transdc_His_kin-like_C"/>
</dbReference>
<name>A0A7K1T595_9ACTN</name>
<keyword evidence="4" id="KW-0597">Phosphoprotein</keyword>
<dbReference type="PANTHER" id="PTHR43711">
    <property type="entry name" value="TWO-COMPONENT HISTIDINE KINASE"/>
    <property type="match status" value="1"/>
</dbReference>
<dbReference type="PRINTS" id="PR00344">
    <property type="entry name" value="BCTRLSENSOR"/>
</dbReference>
<dbReference type="InterPro" id="IPR003661">
    <property type="entry name" value="HisK_dim/P_dom"/>
</dbReference>
<dbReference type="InterPro" id="IPR036890">
    <property type="entry name" value="HATPase_C_sf"/>
</dbReference>
<keyword evidence="8 11" id="KW-1133">Transmembrane helix</keyword>
<evidence type="ECO:0000256" key="2">
    <source>
        <dbReference type="ARBA" id="ARBA00004236"/>
    </source>
</evidence>
<dbReference type="Gene3D" id="1.10.287.130">
    <property type="match status" value="1"/>
</dbReference>
<sequence>MGGKELRIDVKLVVLSAVLITLIIAVVGLWSAKTHEQQLRQELVEQARGFAQQMDAVWTFVDANQNRINYTSDGIYEFKGLHCSVAAKAVAQLFNRSTDYVVKFTRTDPRNPGDAPDEWEQGALASFEEDPAIGEYYQLVENDEAMSLRYCTPLTVEEGCLSCHGAPKGEIDITGYAKEGWSMGDIAGALSISIPAERYIESYNAALARDLVYYTLAMCAALAILFFAVRHLVTKPLHSVVESLGEVGRGRIDMKLNNSQSTKEMSTMINAFNTMTDELDDLYGNLEQQVADRTERLQKLSEQAIAQREEIKKVNERLQQESAYKSDFLATMSHELKTPLTATISYLEALQSKQFNLSDEEKQLASSAEASSKELLLIINNILETSRSKDIKEKMNWEVIDVLDFTEYLLQETLPLARRRNVTIVRKADPACPLIYSDWGKLRHVLLNLMSNATKFSHEGGIVELAARICEDGKHVQIAVTDHGIGIAREDLDSIFDRFSQTSHWGNANPDGSGLGLYIVKEYAQLLGGEVAVESELGKGSAFFLALPTHPEGAPSEQHTAY</sequence>
<dbReference type="AlphaFoldDB" id="A0A7K1T595"/>
<dbReference type="InterPro" id="IPR050736">
    <property type="entry name" value="Sensor_HK_Regulatory"/>
</dbReference>
<keyword evidence="9" id="KW-0902">Two-component regulatory system</keyword>
<dbReference type="InterPro" id="IPR003660">
    <property type="entry name" value="HAMP_dom"/>
</dbReference>
<evidence type="ECO:0000259" key="12">
    <source>
        <dbReference type="PROSITE" id="PS50109"/>
    </source>
</evidence>
<gene>
    <name evidence="14" type="ORF">GO707_06165</name>
</gene>
<dbReference type="SMART" id="SM00387">
    <property type="entry name" value="HATPase_c"/>
    <property type="match status" value="1"/>
</dbReference>
<dbReference type="InterPro" id="IPR003594">
    <property type="entry name" value="HATPase_dom"/>
</dbReference>
<evidence type="ECO:0000256" key="7">
    <source>
        <dbReference type="ARBA" id="ARBA00022777"/>
    </source>
</evidence>
<dbReference type="GO" id="GO:0005886">
    <property type="term" value="C:plasma membrane"/>
    <property type="evidence" value="ECO:0007669"/>
    <property type="project" value="UniProtKB-SubCell"/>
</dbReference>
<feature type="transmembrane region" description="Helical" evidence="11">
    <location>
        <begin position="12"/>
        <end position="32"/>
    </location>
</feature>
<evidence type="ECO:0000313" key="14">
    <source>
        <dbReference type="EMBL" id="MVN58805.1"/>
    </source>
</evidence>